<dbReference type="AlphaFoldDB" id="A0AB39BQK7"/>
<gene>
    <name evidence="1" type="ORF">AB3N04_13310</name>
</gene>
<proteinExistence type="predicted"/>
<dbReference type="PROSITE" id="PS51257">
    <property type="entry name" value="PROKAR_LIPOPROTEIN"/>
    <property type="match status" value="1"/>
</dbReference>
<sequence length="116" mass="13330">MKKILVLLTLAFLVVLIGGCGQDTLIIRTPLEGDNYLRNNIKTMDWTTFEALLSDEHSITTEEFHLLKHLVDVHPTTKYVLYPNELFRFSEDEDLLYALTWEEAGSLSKLKSISFP</sequence>
<name>A0AB39BQK7_9BACI</name>
<dbReference type="EMBL" id="CP162551">
    <property type="protein sequence ID" value="XDI35686.1"/>
    <property type="molecule type" value="Genomic_DNA"/>
</dbReference>
<accession>A0AB39BQK7</accession>
<reference evidence="1" key="1">
    <citation type="submission" date="2024-07" db="EMBL/GenBank/DDBJ databases">
        <title>Identification and characteristics of an arsenic-resistant bacterial isolate, which belongs to a novel species.</title>
        <authorList>
            <person name="Juszczyk A."/>
            <person name="Kowalczyk A."/>
            <person name="Was K."/>
            <person name="Kosowicz W."/>
            <person name="Budzyn A."/>
            <person name="Latowski D."/>
        </authorList>
    </citation>
    <scope>NUCLEOTIDE SEQUENCE</scope>
    <source>
        <strain evidence="1">As8PL</strain>
    </source>
</reference>
<keyword evidence="1" id="KW-0449">Lipoprotein</keyword>
<dbReference type="RefSeq" id="WP_368503230.1">
    <property type="nucleotide sequence ID" value="NZ_CP162551.1"/>
</dbReference>
<organism evidence="1">
    <name type="scientific">Alkalihalophilus sp. As8PL</name>
    <dbReference type="NCBI Taxonomy" id="3237103"/>
    <lineage>
        <taxon>Bacteria</taxon>
        <taxon>Bacillati</taxon>
        <taxon>Bacillota</taxon>
        <taxon>Bacilli</taxon>
        <taxon>Bacillales</taxon>
        <taxon>Bacillaceae</taxon>
        <taxon>Alkalihalophilus</taxon>
    </lineage>
</organism>
<evidence type="ECO:0000313" key="1">
    <source>
        <dbReference type="EMBL" id="XDI35686.1"/>
    </source>
</evidence>
<protein>
    <submittedName>
        <fullName evidence="1">Lipoprotein</fullName>
    </submittedName>
</protein>